<feature type="domain" description="Enoyl reductase (ER)" evidence="2">
    <location>
        <begin position="16"/>
        <end position="333"/>
    </location>
</feature>
<sequence>MKAVGLYKYLPIEAEESFLDLTLDKPKASGHDLLVKIQAISVNPVDTKLRAPKDIVEETPRILGWDAVGIVTEIGDAVELFQVGDAVYYAGDVTRQGCYAEFQLIDEHLVGPKPANLSIEEAAAMPLTLITAWEALFDRIRIIPDADAGKSLLIINGSGGVGSIATQIAAWAGLEVIVTASRDETVAWSKQQGATHVINHREPLLPQLKALGFDGVDYILCLHNTDAYWDAMQEIILPQGHICSIVELQNPVSMSLIKDKSVTVSYEFMFTRSKYNTSDKVRQHDILTKAAELFEAGFLKSTLNQTLTPINATTIKEAHRILESGKSIGKLVVKGFDEDDKKEN</sequence>
<keyword evidence="4" id="KW-1185">Reference proteome</keyword>
<dbReference type="EMBL" id="CP011102">
    <property type="protein sequence ID" value="AQY49971.1"/>
    <property type="molecule type" value="Genomic_DNA"/>
</dbReference>
<dbReference type="InterPro" id="IPR011032">
    <property type="entry name" value="GroES-like_sf"/>
</dbReference>
<dbReference type="SUPFAM" id="SSF50129">
    <property type="entry name" value="GroES-like"/>
    <property type="match status" value="1"/>
</dbReference>
<organism evidence="3 4">
    <name type="scientific">Listeria weihenstephanensis</name>
    <dbReference type="NCBI Taxonomy" id="1006155"/>
    <lineage>
        <taxon>Bacteria</taxon>
        <taxon>Bacillati</taxon>
        <taxon>Bacillota</taxon>
        <taxon>Bacilli</taxon>
        <taxon>Bacillales</taxon>
        <taxon>Listeriaceae</taxon>
        <taxon>Listeria</taxon>
    </lineage>
</organism>
<dbReference type="InterPro" id="IPR020843">
    <property type="entry name" value="ER"/>
</dbReference>
<evidence type="ECO:0000313" key="3">
    <source>
        <dbReference type="EMBL" id="AQY49971.1"/>
    </source>
</evidence>
<dbReference type="SUPFAM" id="SSF51735">
    <property type="entry name" value="NAD(P)-binding Rossmann-fold domains"/>
    <property type="match status" value="1"/>
</dbReference>
<dbReference type="AlphaFoldDB" id="A0A1S7FR98"/>
<dbReference type="NCBIfam" id="TIGR02817">
    <property type="entry name" value="adh_fam_1"/>
    <property type="match status" value="1"/>
</dbReference>
<keyword evidence="1" id="KW-0479">Metal-binding</keyword>
<evidence type="ECO:0000259" key="2">
    <source>
        <dbReference type="SMART" id="SM00829"/>
    </source>
</evidence>
<dbReference type="Pfam" id="PF13602">
    <property type="entry name" value="ADH_zinc_N_2"/>
    <property type="match status" value="1"/>
</dbReference>
<keyword evidence="1" id="KW-0560">Oxidoreductase</keyword>
<dbReference type="CDD" id="cd08252">
    <property type="entry name" value="AL_MDR"/>
    <property type="match status" value="1"/>
</dbReference>
<dbReference type="Gene3D" id="3.90.180.10">
    <property type="entry name" value="Medium-chain alcohol dehydrogenases, catalytic domain"/>
    <property type="match status" value="1"/>
</dbReference>
<dbReference type="Proteomes" id="UP000223060">
    <property type="component" value="Chromosome"/>
</dbReference>
<dbReference type="Gene3D" id="3.40.50.720">
    <property type="entry name" value="NAD(P)-binding Rossmann-like Domain"/>
    <property type="match status" value="1"/>
</dbReference>
<dbReference type="Pfam" id="PF08240">
    <property type="entry name" value="ADH_N"/>
    <property type="match status" value="1"/>
</dbReference>
<dbReference type="GO" id="GO:0016491">
    <property type="term" value="F:oxidoreductase activity"/>
    <property type="evidence" value="ECO:0007669"/>
    <property type="project" value="UniProtKB-KW"/>
</dbReference>
<dbReference type="InterPro" id="IPR036291">
    <property type="entry name" value="NAD(P)-bd_dom_sf"/>
</dbReference>
<accession>A0A1S7FR98</accession>
<protein>
    <recommendedName>
        <fullName evidence="1">Zinc-type alcohol dehydrogenase-like protein</fullName>
    </recommendedName>
</protein>
<dbReference type="PANTHER" id="PTHR11695">
    <property type="entry name" value="ALCOHOL DEHYDROGENASE RELATED"/>
    <property type="match status" value="1"/>
</dbReference>
<name>A0A1S7FR98_9LIST</name>
<dbReference type="SMART" id="SM00829">
    <property type="entry name" value="PKS_ER"/>
    <property type="match status" value="1"/>
</dbReference>
<dbReference type="KEGG" id="lwi:UE46_02180"/>
<dbReference type="InterPro" id="IPR014182">
    <property type="entry name" value="ADH_Zn_typ-1"/>
</dbReference>
<comment type="similarity">
    <text evidence="1">Belongs to the zinc-containing alcohol dehydrogenase family. Quinone oxidoreductase subfamily.</text>
</comment>
<keyword evidence="1" id="KW-0862">Zinc</keyword>
<evidence type="ECO:0000256" key="1">
    <source>
        <dbReference type="RuleBase" id="RU364000"/>
    </source>
</evidence>
<gene>
    <name evidence="3" type="ORF">UE46_02180</name>
</gene>
<dbReference type="RefSeq" id="WP_036060410.1">
    <property type="nucleotide sequence ID" value="NZ_CP011102.1"/>
</dbReference>
<dbReference type="InterPro" id="IPR050700">
    <property type="entry name" value="YIM1/Zinc_Alcohol_DH_Fams"/>
</dbReference>
<reference evidence="4" key="1">
    <citation type="submission" date="2015-03" db="EMBL/GenBank/DDBJ databases">
        <authorList>
            <person name="Ferrari E."/>
            <person name="Walter M.C."/>
            <person name="Huptas C."/>
            <person name="Scherer S."/>
            <person name="Mueller-Herbst S."/>
        </authorList>
    </citation>
    <scope>NUCLEOTIDE SEQUENCE [LARGE SCALE GENOMIC DNA]</scope>
    <source>
        <strain evidence="4">LWP01</strain>
    </source>
</reference>
<dbReference type="PANTHER" id="PTHR11695:SF294">
    <property type="entry name" value="RETICULON-4-INTERACTING PROTEIN 1, MITOCHONDRIAL"/>
    <property type="match status" value="1"/>
</dbReference>
<dbReference type="InterPro" id="IPR013154">
    <property type="entry name" value="ADH-like_N"/>
</dbReference>
<proteinExistence type="inferred from homology"/>
<evidence type="ECO:0000313" key="4">
    <source>
        <dbReference type="Proteomes" id="UP000223060"/>
    </source>
</evidence>
<dbReference type="GO" id="GO:0008270">
    <property type="term" value="F:zinc ion binding"/>
    <property type="evidence" value="ECO:0007669"/>
    <property type="project" value="InterPro"/>
</dbReference>